<dbReference type="AlphaFoldDB" id="A0A165KDS4"/>
<keyword evidence="4" id="KW-1185">Reference proteome</keyword>
<dbReference type="InterPro" id="IPR040976">
    <property type="entry name" value="Pkinase_fungal"/>
</dbReference>
<protein>
    <recommendedName>
        <fullName evidence="2">Fungal-type protein kinase domain-containing protein</fullName>
    </recommendedName>
</protein>
<dbReference type="Pfam" id="PF17667">
    <property type="entry name" value="Pkinase_fungal"/>
    <property type="match status" value="1"/>
</dbReference>
<evidence type="ECO:0000313" key="4">
    <source>
        <dbReference type="Proteomes" id="UP000076727"/>
    </source>
</evidence>
<evidence type="ECO:0000313" key="3">
    <source>
        <dbReference type="EMBL" id="KZT63005.1"/>
    </source>
</evidence>
<proteinExistence type="predicted"/>
<dbReference type="OrthoDB" id="2797568at2759"/>
<reference evidence="3 4" key="1">
    <citation type="journal article" date="2016" name="Mol. Biol. Evol.">
        <title>Comparative Genomics of Early-Diverging Mushroom-Forming Fungi Provides Insights into the Origins of Lignocellulose Decay Capabilities.</title>
        <authorList>
            <person name="Nagy L.G."/>
            <person name="Riley R."/>
            <person name="Tritt A."/>
            <person name="Adam C."/>
            <person name="Daum C."/>
            <person name="Floudas D."/>
            <person name="Sun H."/>
            <person name="Yadav J.S."/>
            <person name="Pangilinan J."/>
            <person name="Larsson K.H."/>
            <person name="Matsuura K."/>
            <person name="Barry K."/>
            <person name="Labutti K."/>
            <person name="Kuo R."/>
            <person name="Ohm R.A."/>
            <person name="Bhattacharya S.S."/>
            <person name="Shirouzu T."/>
            <person name="Yoshinaga Y."/>
            <person name="Martin F.M."/>
            <person name="Grigoriev I.V."/>
            <person name="Hibbett D.S."/>
        </authorList>
    </citation>
    <scope>NUCLEOTIDE SEQUENCE [LARGE SCALE GENOMIC DNA]</scope>
    <source>
        <strain evidence="3 4">L-15889</strain>
    </source>
</reference>
<feature type="compositionally biased region" description="Basic and acidic residues" evidence="1">
    <location>
        <begin position="220"/>
        <end position="230"/>
    </location>
</feature>
<sequence length="288" mass="32494">TLVQLAKSARNLLVAQSRLFSFVVGIYGPKARIFRFDHAGAVCSQSFDYAEKNGAVLFEFMWRLVHPIHKDCNIVGADPTVHLVAPNTRRSTWRTRLRARGADTVDKEYGRDAARERLRAGGVDADDNETEKACRWITIKGENGKEKTYLLYELVCMNSRLFSRATTIWKALELDDSPRRWPTGKHVIIKDAWRQLARRSEAEFYRQIYAHLAADIAKPKSMQEGRDSRDGSGSSLAGDAAENSSKHTDAEVVEEYSRLSEEALMEVWGAQWPGLSMVATVRAPAYIK</sequence>
<name>A0A165KDS4_9APHY</name>
<feature type="region of interest" description="Disordered" evidence="1">
    <location>
        <begin position="220"/>
        <end position="252"/>
    </location>
</feature>
<feature type="compositionally biased region" description="Low complexity" evidence="1">
    <location>
        <begin position="231"/>
        <end position="241"/>
    </location>
</feature>
<evidence type="ECO:0000256" key="1">
    <source>
        <dbReference type="SAM" id="MobiDB-lite"/>
    </source>
</evidence>
<dbReference type="EMBL" id="KV429388">
    <property type="protein sequence ID" value="KZT63005.1"/>
    <property type="molecule type" value="Genomic_DNA"/>
</dbReference>
<dbReference type="PANTHER" id="PTHR38248:SF2">
    <property type="entry name" value="FUNK1 11"/>
    <property type="match status" value="1"/>
</dbReference>
<accession>A0A165KDS4</accession>
<evidence type="ECO:0000259" key="2">
    <source>
        <dbReference type="Pfam" id="PF17667"/>
    </source>
</evidence>
<organism evidence="3 4">
    <name type="scientific">Daedalea quercina L-15889</name>
    <dbReference type="NCBI Taxonomy" id="1314783"/>
    <lineage>
        <taxon>Eukaryota</taxon>
        <taxon>Fungi</taxon>
        <taxon>Dikarya</taxon>
        <taxon>Basidiomycota</taxon>
        <taxon>Agaricomycotina</taxon>
        <taxon>Agaricomycetes</taxon>
        <taxon>Polyporales</taxon>
        <taxon>Fomitopsis</taxon>
    </lineage>
</organism>
<dbReference type="PANTHER" id="PTHR38248">
    <property type="entry name" value="FUNK1 6"/>
    <property type="match status" value="1"/>
</dbReference>
<dbReference type="STRING" id="1314783.A0A165KDS4"/>
<dbReference type="Proteomes" id="UP000076727">
    <property type="component" value="Unassembled WGS sequence"/>
</dbReference>
<feature type="non-terminal residue" evidence="3">
    <location>
        <position position="1"/>
    </location>
</feature>
<feature type="domain" description="Fungal-type protein kinase" evidence="2">
    <location>
        <begin position="2"/>
        <end position="218"/>
    </location>
</feature>
<gene>
    <name evidence="3" type="ORF">DAEQUDRAFT_771068</name>
</gene>